<feature type="transmembrane region" description="Helical" evidence="2">
    <location>
        <begin position="147"/>
        <end position="167"/>
    </location>
</feature>
<name>A0A2J5HKR2_9EURO</name>
<feature type="region of interest" description="Disordered" evidence="1">
    <location>
        <begin position="1"/>
        <end position="90"/>
    </location>
</feature>
<gene>
    <name evidence="3" type="ORF">BDW42DRAFT_176386</name>
</gene>
<evidence type="ECO:0000256" key="1">
    <source>
        <dbReference type="SAM" id="MobiDB-lite"/>
    </source>
</evidence>
<sequence length="336" mass="36897">MESASLSQPSPSYSSPASPRTLPTHVLEIDDNDAHTGGNSHDAPSRRDRHSGAGLAGLRDRVEGRISGRSMLSSPRPVVDTNPTADGPRGPYVQLDPAESNGHGARHTRPLGWWGHLAHWWRELLSFDSPYRASGSVLRAKAYRKKLITLVASAAFLIVVLAVFLAFSVANSNLGQELYILLIFMLLILSIVFFHSLIRFFMAIGRGSQFTGNHIPHNVGPSGYAQPERPIPVVLAGDEELLAESHRSAQEKIPPPPPAYGLWRSSVRINPDLLYWQRVEERARSSKKSDRASRGANKTTAPRPPSYTSDDGIDYVVEAQPRSLTQQPGSEDPARH</sequence>
<evidence type="ECO:0000313" key="3">
    <source>
        <dbReference type="EMBL" id="PLN77720.1"/>
    </source>
</evidence>
<keyword evidence="2" id="KW-0472">Membrane</keyword>
<evidence type="ECO:0000256" key="2">
    <source>
        <dbReference type="SAM" id="Phobius"/>
    </source>
</evidence>
<reference evidence="4" key="1">
    <citation type="submission" date="2017-12" db="EMBL/GenBank/DDBJ databases">
        <authorList>
            <consortium name="DOE Joint Genome Institute"/>
            <person name="Mondo S.J."/>
            <person name="Kjaerbolling I."/>
            <person name="Vesth T.C."/>
            <person name="Frisvad J.C."/>
            <person name="Nybo J.L."/>
            <person name="Theobald S."/>
            <person name="Kuo A."/>
            <person name="Bowyer P."/>
            <person name="Matsuda Y."/>
            <person name="Lyhne E.K."/>
            <person name="Kogle M.E."/>
            <person name="Clum A."/>
            <person name="Lipzen A."/>
            <person name="Salamov A."/>
            <person name="Ngan C.Y."/>
            <person name="Daum C."/>
            <person name="Chiniquy J."/>
            <person name="Barry K."/>
            <person name="LaButti K."/>
            <person name="Haridas S."/>
            <person name="Simmons B.A."/>
            <person name="Magnuson J.K."/>
            <person name="Mortensen U.H."/>
            <person name="Larsen T.O."/>
            <person name="Grigoriev I.V."/>
            <person name="Baker S.E."/>
            <person name="Andersen M.R."/>
            <person name="Nordberg H.P."/>
            <person name="Cantor M.N."/>
            <person name="Hua S.X."/>
        </authorList>
    </citation>
    <scope>NUCLEOTIDE SEQUENCE [LARGE SCALE GENOMIC DNA]</scope>
    <source>
        <strain evidence="4">IBT 19404</strain>
    </source>
</reference>
<keyword evidence="2" id="KW-1133">Transmembrane helix</keyword>
<dbReference type="AlphaFoldDB" id="A0A2J5HKR2"/>
<feature type="compositionally biased region" description="Basic and acidic residues" evidence="1">
    <location>
        <begin position="284"/>
        <end position="293"/>
    </location>
</feature>
<feature type="transmembrane region" description="Helical" evidence="2">
    <location>
        <begin position="179"/>
        <end position="198"/>
    </location>
</feature>
<dbReference type="EMBL" id="KZ559590">
    <property type="protein sequence ID" value="PLN77720.1"/>
    <property type="molecule type" value="Genomic_DNA"/>
</dbReference>
<feature type="region of interest" description="Disordered" evidence="1">
    <location>
        <begin position="284"/>
        <end position="336"/>
    </location>
</feature>
<proteinExistence type="predicted"/>
<dbReference type="OrthoDB" id="5417811at2759"/>
<keyword evidence="4" id="KW-1185">Reference proteome</keyword>
<feature type="compositionally biased region" description="Low complexity" evidence="1">
    <location>
        <begin position="1"/>
        <end position="19"/>
    </location>
</feature>
<protein>
    <submittedName>
        <fullName evidence="3">Uncharacterized protein</fullName>
    </submittedName>
</protein>
<keyword evidence="2" id="KW-0812">Transmembrane</keyword>
<accession>A0A2J5HKR2</accession>
<organism evidence="3 4">
    <name type="scientific">Aspergillus taichungensis</name>
    <dbReference type="NCBI Taxonomy" id="482145"/>
    <lineage>
        <taxon>Eukaryota</taxon>
        <taxon>Fungi</taxon>
        <taxon>Dikarya</taxon>
        <taxon>Ascomycota</taxon>
        <taxon>Pezizomycotina</taxon>
        <taxon>Eurotiomycetes</taxon>
        <taxon>Eurotiomycetidae</taxon>
        <taxon>Eurotiales</taxon>
        <taxon>Aspergillaceae</taxon>
        <taxon>Aspergillus</taxon>
        <taxon>Aspergillus subgen. Circumdati</taxon>
    </lineage>
</organism>
<evidence type="ECO:0000313" key="4">
    <source>
        <dbReference type="Proteomes" id="UP000235023"/>
    </source>
</evidence>
<dbReference type="Proteomes" id="UP000235023">
    <property type="component" value="Unassembled WGS sequence"/>
</dbReference>